<accession>A0A803KZ02</accession>
<dbReference type="PANTHER" id="PTHR10562">
    <property type="entry name" value="SMALL UBIQUITIN-RELATED MODIFIER"/>
    <property type="match status" value="1"/>
</dbReference>
<dbReference type="EnsemblPlants" id="AUR62004261-RA">
    <property type="protein sequence ID" value="AUR62004261-RA:cds"/>
    <property type="gene ID" value="AUR62004261"/>
</dbReference>
<evidence type="ECO:0000259" key="2">
    <source>
        <dbReference type="PROSITE" id="PS50053"/>
    </source>
</evidence>
<sequence>MDGSSSKSTKKKGSAQGESEKKMKITVMKENTKNISYNIKRDFALERLMFDYCQNLGVDYKGFKFTYLGKQISDFDTPNLLQMEDEDVIDCWADQIGGH</sequence>
<protein>
    <recommendedName>
        <fullName evidence="2">Ubiquitin-like domain-containing protein</fullName>
    </recommendedName>
</protein>
<dbReference type="Pfam" id="PF11976">
    <property type="entry name" value="Rad60-SLD"/>
    <property type="match status" value="1"/>
</dbReference>
<dbReference type="Proteomes" id="UP000596660">
    <property type="component" value="Unplaced"/>
</dbReference>
<dbReference type="OMA" id="ERLMFDY"/>
<dbReference type="CDD" id="cd01763">
    <property type="entry name" value="Ubl_SUMO_like"/>
    <property type="match status" value="1"/>
</dbReference>
<proteinExistence type="predicted"/>
<reference evidence="3" key="2">
    <citation type="submission" date="2021-03" db="UniProtKB">
        <authorList>
            <consortium name="EnsemblPlants"/>
        </authorList>
    </citation>
    <scope>IDENTIFICATION</scope>
</reference>
<name>A0A803KZ02_CHEQI</name>
<dbReference type="PROSITE" id="PS50053">
    <property type="entry name" value="UBIQUITIN_2"/>
    <property type="match status" value="1"/>
</dbReference>
<dbReference type="InterPro" id="IPR000626">
    <property type="entry name" value="Ubiquitin-like_dom"/>
</dbReference>
<feature type="region of interest" description="Disordered" evidence="1">
    <location>
        <begin position="1"/>
        <end position="25"/>
    </location>
</feature>
<evidence type="ECO:0000256" key="1">
    <source>
        <dbReference type="SAM" id="MobiDB-lite"/>
    </source>
</evidence>
<evidence type="ECO:0000313" key="4">
    <source>
        <dbReference type="Proteomes" id="UP000596660"/>
    </source>
</evidence>
<organism evidence="3 4">
    <name type="scientific">Chenopodium quinoa</name>
    <name type="common">Quinoa</name>
    <dbReference type="NCBI Taxonomy" id="63459"/>
    <lineage>
        <taxon>Eukaryota</taxon>
        <taxon>Viridiplantae</taxon>
        <taxon>Streptophyta</taxon>
        <taxon>Embryophyta</taxon>
        <taxon>Tracheophyta</taxon>
        <taxon>Spermatophyta</taxon>
        <taxon>Magnoliopsida</taxon>
        <taxon>eudicotyledons</taxon>
        <taxon>Gunneridae</taxon>
        <taxon>Pentapetalae</taxon>
        <taxon>Caryophyllales</taxon>
        <taxon>Chenopodiaceae</taxon>
        <taxon>Chenopodioideae</taxon>
        <taxon>Atripliceae</taxon>
        <taxon>Chenopodium</taxon>
    </lineage>
</organism>
<keyword evidence="4" id="KW-1185">Reference proteome</keyword>
<reference evidence="3" key="1">
    <citation type="journal article" date="2017" name="Nature">
        <title>The genome of Chenopodium quinoa.</title>
        <authorList>
            <person name="Jarvis D.E."/>
            <person name="Ho Y.S."/>
            <person name="Lightfoot D.J."/>
            <person name="Schmoeckel S.M."/>
            <person name="Li B."/>
            <person name="Borm T.J.A."/>
            <person name="Ohyanagi H."/>
            <person name="Mineta K."/>
            <person name="Michell C.T."/>
            <person name="Saber N."/>
            <person name="Kharbatia N.M."/>
            <person name="Rupper R.R."/>
            <person name="Sharp A.R."/>
            <person name="Dally N."/>
            <person name="Boughton B.A."/>
            <person name="Woo Y.H."/>
            <person name="Gao G."/>
            <person name="Schijlen E.G.W.M."/>
            <person name="Guo X."/>
            <person name="Momin A.A."/>
            <person name="Negrao S."/>
            <person name="Al-Babili S."/>
            <person name="Gehring C."/>
            <person name="Roessner U."/>
            <person name="Jung C."/>
            <person name="Murphy K."/>
            <person name="Arold S.T."/>
            <person name="Gojobori T."/>
            <person name="van der Linden C.G."/>
            <person name="van Loo E.N."/>
            <person name="Jellen E.N."/>
            <person name="Maughan P.J."/>
            <person name="Tester M."/>
        </authorList>
    </citation>
    <scope>NUCLEOTIDE SEQUENCE [LARGE SCALE GENOMIC DNA]</scope>
    <source>
        <strain evidence="3">cv. PI 614886</strain>
    </source>
</reference>
<dbReference type="SUPFAM" id="SSF54236">
    <property type="entry name" value="Ubiquitin-like"/>
    <property type="match status" value="1"/>
</dbReference>
<dbReference type="Gene3D" id="3.10.20.90">
    <property type="entry name" value="Phosphatidylinositol 3-kinase Catalytic Subunit, Chain A, domain 1"/>
    <property type="match status" value="1"/>
</dbReference>
<dbReference type="InterPro" id="IPR029071">
    <property type="entry name" value="Ubiquitin-like_domsf"/>
</dbReference>
<dbReference type="AlphaFoldDB" id="A0A803KZ02"/>
<evidence type="ECO:0000313" key="3">
    <source>
        <dbReference type="EnsemblPlants" id="AUR62004261-RA:cds"/>
    </source>
</evidence>
<dbReference type="Gramene" id="AUR62004261-RA">
    <property type="protein sequence ID" value="AUR62004261-RA:cds"/>
    <property type="gene ID" value="AUR62004261"/>
</dbReference>
<dbReference type="InterPro" id="IPR022617">
    <property type="entry name" value="Rad60/SUMO-like_dom"/>
</dbReference>
<feature type="domain" description="Ubiquitin-like" evidence="2">
    <location>
        <begin position="23"/>
        <end position="98"/>
    </location>
</feature>